<evidence type="ECO:0000256" key="3">
    <source>
        <dbReference type="ARBA" id="ARBA00022553"/>
    </source>
</evidence>
<dbReference type="GO" id="GO:0005524">
    <property type="term" value="F:ATP binding"/>
    <property type="evidence" value="ECO:0007669"/>
    <property type="project" value="UniProtKB-KW"/>
</dbReference>
<keyword evidence="6 11" id="KW-0418">Kinase</keyword>
<evidence type="ECO:0000259" key="10">
    <source>
        <dbReference type="Pfam" id="PF07730"/>
    </source>
</evidence>
<dbReference type="InterPro" id="IPR036890">
    <property type="entry name" value="HATPase_C_sf"/>
</dbReference>
<dbReference type="Pfam" id="PF07730">
    <property type="entry name" value="HisKA_3"/>
    <property type="match status" value="1"/>
</dbReference>
<evidence type="ECO:0000256" key="8">
    <source>
        <dbReference type="ARBA" id="ARBA00023012"/>
    </source>
</evidence>
<keyword evidence="8" id="KW-0902">Two-component regulatory system</keyword>
<comment type="catalytic activity">
    <reaction evidence="1">
        <text>ATP + protein L-histidine = ADP + protein N-phospho-L-histidine.</text>
        <dbReference type="EC" id="2.7.13.3"/>
    </reaction>
</comment>
<proteinExistence type="predicted"/>
<dbReference type="InterPro" id="IPR050482">
    <property type="entry name" value="Sensor_HK_TwoCompSys"/>
</dbReference>
<gene>
    <name evidence="11" type="ORF">SAMN05421630_103236</name>
</gene>
<sequence>MTWWRWFAARLGGRTPVGRDTVAAVVLAMLGLTRIPLALWLGDGHLPSPAWVVAGATAASTLDFAAIALRRRTPRAALALAVLVVVGATGLPAAYTFTGVSVLVCAYTVATLFPRRTAVVVLAVAAAAHAAGGVVATALGGRTHLVATFWGNQDGSPLDLTLASLASLAIPGLIGLYVRTTRAYAAELAARVTRLEGERELRAAAAAAEERTRIARELHDVAAHDLSAIVVQAGAADRLVDRDPEQARHALSSIRAQGRRTLTAMRELVGIMREPQELPGSPDCPDSDVAPPQPTLSGVDTLVAKARDTGMAVALHTTGTRACLSPAADVAAYRLVQEALTNAREHAPGAEVVVTVEHRAAEVHLTVHNGPPAAPGNGDSGGYGIVGMRERLRHCGGELSAGPATGGGWRISARLPAAREERA</sequence>
<keyword evidence="4" id="KW-0808">Transferase</keyword>
<dbReference type="InterPro" id="IPR003594">
    <property type="entry name" value="HATPase_dom"/>
</dbReference>
<dbReference type="GO" id="GO:0046983">
    <property type="term" value="F:protein dimerization activity"/>
    <property type="evidence" value="ECO:0007669"/>
    <property type="project" value="InterPro"/>
</dbReference>
<keyword evidence="5" id="KW-0547">Nucleotide-binding</keyword>
<dbReference type="STRING" id="530584.SAMN05421630_103236"/>
<evidence type="ECO:0000256" key="6">
    <source>
        <dbReference type="ARBA" id="ARBA00022777"/>
    </source>
</evidence>
<evidence type="ECO:0000256" key="1">
    <source>
        <dbReference type="ARBA" id="ARBA00000085"/>
    </source>
</evidence>
<dbReference type="InterPro" id="IPR011712">
    <property type="entry name" value="Sig_transdc_His_kin_sub3_dim/P"/>
</dbReference>
<evidence type="ECO:0000256" key="7">
    <source>
        <dbReference type="ARBA" id="ARBA00022840"/>
    </source>
</evidence>
<dbReference type="Pfam" id="PF02518">
    <property type="entry name" value="HATPase_c"/>
    <property type="match status" value="1"/>
</dbReference>
<reference evidence="11 12" key="1">
    <citation type="submission" date="2016-10" db="EMBL/GenBank/DDBJ databases">
        <authorList>
            <person name="de Groot N.N."/>
        </authorList>
    </citation>
    <scope>NUCLEOTIDE SEQUENCE [LARGE SCALE GENOMIC DNA]</scope>
    <source>
        <strain evidence="11 12">CGMCC 4.5506</strain>
    </source>
</reference>
<dbReference type="AlphaFoldDB" id="A0A1G6NPK0"/>
<dbReference type="OrthoDB" id="227596at2"/>
<organism evidence="11 12">
    <name type="scientific">Prauserella marina</name>
    <dbReference type="NCBI Taxonomy" id="530584"/>
    <lineage>
        <taxon>Bacteria</taxon>
        <taxon>Bacillati</taxon>
        <taxon>Actinomycetota</taxon>
        <taxon>Actinomycetes</taxon>
        <taxon>Pseudonocardiales</taxon>
        <taxon>Pseudonocardiaceae</taxon>
        <taxon>Prauserella</taxon>
    </lineage>
</organism>
<dbReference type="Gene3D" id="1.20.5.1930">
    <property type="match status" value="1"/>
</dbReference>
<dbReference type="PANTHER" id="PTHR24421">
    <property type="entry name" value="NITRATE/NITRITE SENSOR PROTEIN NARX-RELATED"/>
    <property type="match status" value="1"/>
</dbReference>
<dbReference type="GO" id="GO:0016020">
    <property type="term" value="C:membrane"/>
    <property type="evidence" value="ECO:0007669"/>
    <property type="project" value="InterPro"/>
</dbReference>
<feature type="domain" description="Histidine kinase/HSP90-like ATPase" evidence="9">
    <location>
        <begin position="331"/>
        <end position="418"/>
    </location>
</feature>
<name>A0A1G6NPK0_9PSEU</name>
<dbReference type="CDD" id="cd16917">
    <property type="entry name" value="HATPase_UhpB-NarQ-NarX-like"/>
    <property type="match status" value="1"/>
</dbReference>
<evidence type="ECO:0000256" key="2">
    <source>
        <dbReference type="ARBA" id="ARBA00012438"/>
    </source>
</evidence>
<evidence type="ECO:0000256" key="4">
    <source>
        <dbReference type="ARBA" id="ARBA00022679"/>
    </source>
</evidence>
<dbReference type="Gene3D" id="3.30.565.10">
    <property type="entry name" value="Histidine kinase-like ATPase, C-terminal domain"/>
    <property type="match status" value="1"/>
</dbReference>
<keyword evidence="12" id="KW-1185">Reference proteome</keyword>
<protein>
    <recommendedName>
        <fullName evidence="2">histidine kinase</fullName>
        <ecNumber evidence="2">2.7.13.3</ecNumber>
    </recommendedName>
</protein>
<feature type="domain" description="Signal transduction histidine kinase subgroup 3 dimerisation and phosphoacceptor" evidence="10">
    <location>
        <begin position="210"/>
        <end position="276"/>
    </location>
</feature>
<keyword evidence="7" id="KW-0067">ATP-binding</keyword>
<dbReference type="EMBL" id="FMZE01000003">
    <property type="protein sequence ID" value="SDC69658.1"/>
    <property type="molecule type" value="Genomic_DNA"/>
</dbReference>
<accession>A0A1G6NPK0</accession>
<dbReference type="GO" id="GO:0000155">
    <property type="term" value="F:phosphorelay sensor kinase activity"/>
    <property type="evidence" value="ECO:0007669"/>
    <property type="project" value="InterPro"/>
</dbReference>
<dbReference type="EC" id="2.7.13.3" evidence="2"/>
<keyword evidence="3" id="KW-0597">Phosphoprotein</keyword>
<evidence type="ECO:0000259" key="9">
    <source>
        <dbReference type="Pfam" id="PF02518"/>
    </source>
</evidence>
<evidence type="ECO:0000256" key="5">
    <source>
        <dbReference type="ARBA" id="ARBA00022741"/>
    </source>
</evidence>
<evidence type="ECO:0000313" key="11">
    <source>
        <dbReference type="EMBL" id="SDC69658.1"/>
    </source>
</evidence>
<evidence type="ECO:0000313" key="12">
    <source>
        <dbReference type="Proteomes" id="UP000199494"/>
    </source>
</evidence>
<dbReference type="Proteomes" id="UP000199494">
    <property type="component" value="Unassembled WGS sequence"/>
</dbReference>
<dbReference type="PANTHER" id="PTHR24421:SF10">
    <property type="entry name" value="NITRATE_NITRITE SENSOR PROTEIN NARQ"/>
    <property type="match status" value="1"/>
</dbReference>
<dbReference type="SUPFAM" id="SSF55874">
    <property type="entry name" value="ATPase domain of HSP90 chaperone/DNA topoisomerase II/histidine kinase"/>
    <property type="match status" value="1"/>
</dbReference>